<dbReference type="EMBL" id="CADCTW010000148">
    <property type="protein sequence ID" value="CAA9342961.1"/>
    <property type="molecule type" value="Genomic_DNA"/>
</dbReference>
<name>A0A6J4LVA0_9BACT</name>
<protein>
    <submittedName>
        <fullName evidence="1">Uncharacterized protein</fullName>
    </submittedName>
</protein>
<reference evidence="1" key="1">
    <citation type="submission" date="2020-02" db="EMBL/GenBank/DDBJ databases">
        <authorList>
            <person name="Meier V. D."/>
        </authorList>
    </citation>
    <scope>NUCLEOTIDE SEQUENCE</scope>
    <source>
        <strain evidence="1">AVDCRST_MAG68</strain>
    </source>
</reference>
<evidence type="ECO:0000313" key="1">
    <source>
        <dbReference type="EMBL" id="CAA9342961.1"/>
    </source>
</evidence>
<gene>
    <name evidence="1" type="ORF">AVDCRST_MAG68-3096</name>
</gene>
<dbReference type="AlphaFoldDB" id="A0A6J4LVA0"/>
<organism evidence="1">
    <name type="scientific">uncultured Gemmatimonadota bacterium</name>
    <dbReference type="NCBI Taxonomy" id="203437"/>
    <lineage>
        <taxon>Bacteria</taxon>
        <taxon>Pseudomonadati</taxon>
        <taxon>Gemmatimonadota</taxon>
        <taxon>environmental samples</taxon>
    </lineage>
</organism>
<proteinExistence type="predicted"/>
<accession>A0A6J4LVA0</accession>
<sequence length="75" mass="8377">MNTPGTQTEDASRRTDLEALERELGLVGMIRYLQQGSTGSGDYTAERSAWLDQIGMEELAAMAKELRKQDTEAQR</sequence>